<name>A0A564G1I7_9HYPH</name>
<dbReference type="Proteomes" id="UP001055303">
    <property type="component" value="Unassembled WGS sequence"/>
</dbReference>
<evidence type="ECO:0000313" key="4">
    <source>
        <dbReference type="Proteomes" id="UP001055303"/>
    </source>
</evidence>
<proteinExistence type="predicted"/>
<evidence type="ECO:0000313" key="3">
    <source>
        <dbReference type="Proteomes" id="UP000401717"/>
    </source>
</evidence>
<reference evidence="2 3" key="1">
    <citation type="submission" date="2019-06" db="EMBL/GenBank/DDBJ databases">
        <authorList>
            <person name="Rodrigo-Torres L."/>
            <person name="Arahal R. D."/>
            <person name="Lucena T."/>
        </authorList>
    </citation>
    <scope>NUCLEOTIDE SEQUENCE [LARGE SCALE GENOMIC DNA]</scope>
    <source>
        <strain evidence="2 3">SW08-7</strain>
    </source>
</reference>
<reference evidence="1" key="2">
    <citation type="journal article" date="2021" name="Front. Microbiol.">
        <title>Comprehensive Comparative Genomics and Phenotyping of Methylobacterium Species.</title>
        <authorList>
            <person name="Alessa O."/>
            <person name="Ogura Y."/>
            <person name="Fujitani Y."/>
            <person name="Takami H."/>
            <person name="Hayashi T."/>
            <person name="Sahin N."/>
            <person name="Tani A."/>
        </authorList>
    </citation>
    <scope>NUCLEOTIDE SEQUENCE</scope>
    <source>
        <strain evidence="1">DSM 22415</strain>
    </source>
</reference>
<reference evidence="1" key="3">
    <citation type="submission" date="2021-08" db="EMBL/GenBank/DDBJ databases">
        <authorList>
            <person name="Tani A."/>
            <person name="Ola A."/>
            <person name="Ogura Y."/>
            <person name="Katsura K."/>
            <person name="Hayashi T."/>
        </authorList>
    </citation>
    <scope>NUCLEOTIDE SEQUENCE</scope>
    <source>
        <strain evidence="1">DSM 22415</strain>
    </source>
</reference>
<organism evidence="2 3">
    <name type="scientific">Methylobacterium dankookense</name>
    <dbReference type="NCBI Taxonomy" id="560405"/>
    <lineage>
        <taxon>Bacteria</taxon>
        <taxon>Pseudomonadati</taxon>
        <taxon>Pseudomonadota</taxon>
        <taxon>Alphaproteobacteria</taxon>
        <taxon>Hyphomicrobiales</taxon>
        <taxon>Methylobacteriaceae</taxon>
        <taxon>Methylobacterium</taxon>
    </lineage>
</organism>
<accession>A0A564G1I7</accession>
<dbReference type="AlphaFoldDB" id="A0A564G1I7"/>
<dbReference type="Proteomes" id="UP000401717">
    <property type="component" value="Unassembled WGS sequence"/>
</dbReference>
<protein>
    <recommendedName>
        <fullName evidence="5">Helix-turn-helix domain-containing protein</fullName>
    </recommendedName>
</protein>
<dbReference type="EMBL" id="BPQI01000119">
    <property type="protein sequence ID" value="GJD57765.1"/>
    <property type="molecule type" value="Genomic_DNA"/>
</dbReference>
<keyword evidence="4" id="KW-1185">Reference proteome</keyword>
<sequence length="88" mass="9989">MAKARSRDPDLILAMPYPPRGMSRTEAARHIGVSASYFDQMVKDGRMPAPKRFGSRVVWDRFRLDAAFDDINDRDGAEGDGKGWEDWT</sequence>
<gene>
    <name evidence="1" type="ORF">IFDJLNFL_3678</name>
    <name evidence="2" type="ORF">MTDSW087_03808</name>
</gene>
<evidence type="ECO:0000313" key="1">
    <source>
        <dbReference type="EMBL" id="GJD57765.1"/>
    </source>
</evidence>
<dbReference type="OrthoDB" id="7220345at2"/>
<evidence type="ECO:0000313" key="2">
    <source>
        <dbReference type="EMBL" id="VUF14097.1"/>
    </source>
</evidence>
<dbReference type="RefSeq" id="WP_144766466.1">
    <property type="nucleotide sequence ID" value="NZ_BPQI01000119.1"/>
</dbReference>
<dbReference type="EMBL" id="CABFVH010000027">
    <property type="protein sequence ID" value="VUF14097.1"/>
    <property type="molecule type" value="Genomic_DNA"/>
</dbReference>
<evidence type="ECO:0008006" key="5">
    <source>
        <dbReference type="Google" id="ProtNLM"/>
    </source>
</evidence>